<dbReference type="GO" id="GO:0004470">
    <property type="term" value="F:malic enzyme activity"/>
    <property type="evidence" value="ECO:0007669"/>
    <property type="project" value="InterPro"/>
</dbReference>
<dbReference type="Pfam" id="PF00390">
    <property type="entry name" value="malic"/>
    <property type="match status" value="1"/>
</dbReference>
<dbReference type="SUPFAM" id="SSF51735">
    <property type="entry name" value="NAD(P)-binding Rossmann-fold domains"/>
    <property type="match status" value="1"/>
</dbReference>
<dbReference type="PANTHER" id="PTHR43237">
    <property type="entry name" value="NADP-DEPENDENT MALIC ENZYME"/>
    <property type="match status" value="1"/>
</dbReference>
<reference evidence="4" key="1">
    <citation type="submission" date="2018-05" db="EMBL/GenBank/DDBJ databases">
        <authorList>
            <person name="Lanie J.A."/>
            <person name="Ng W.-L."/>
            <person name="Kazmierczak K.M."/>
            <person name="Andrzejewski T.M."/>
            <person name="Davidsen T.M."/>
            <person name="Wayne K.J."/>
            <person name="Tettelin H."/>
            <person name="Glass J.I."/>
            <person name="Rusch D."/>
            <person name="Podicherti R."/>
            <person name="Tsui H.-C.T."/>
            <person name="Winkler M.E."/>
        </authorList>
    </citation>
    <scope>NUCLEOTIDE SEQUENCE</scope>
</reference>
<feature type="domain" description="Malic enzyme N-terminal" evidence="3">
    <location>
        <begin position="16"/>
        <end position="149"/>
    </location>
</feature>
<dbReference type="AlphaFoldDB" id="A0A382Q262"/>
<dbReference type="InterPro" id="IPR012302">
    <property type="entry name" value="Malic_NAD-bd"/>
</dbReference>
<organism evidence="4">
    <name type="scientific">marine metagenome</name>
    <dbReference type="NCBI Taxonomy" id="408172"/>
    <lineage>
        <taxon>unclassified sequences</taxon>
        <taxon>metagenomes</taxon>
        <taxon>ecological metagenomes</taxon>
    </lineage>
</organism>
<dbReference type="InterPro" id="IPR051674">
    <property type="entry name" value="Malate_Decarboxylase"/>
</dbReference>
<dbReference type="InterPro" id="IPR037062">
    <property type="entry name" value="Malic_N_dom_sf"/>
</dbReference>
<feature type="domain" description="Malic enzyme NAD-binding" evidence="2">
    <location>
        <begin position="161"/>
        <end position="266"/>
    </location>
</feature>
<dbReference type="PANTHER" id="PTHR43237:SF4">
    <property type="entry name" value="NADP-DEPENDENT MALIC ENZYME"/>
    <property type="match status" value="1"/>
</dbReference>
<dbReference type="EMBL" id="UINC01111075">
    <property type="protein sequence ID" value="SVC79018.1"/>
    <property type="molecule type" value="Genomic_DNA"/>
</dbReference>
<dbReference type="InterPro" id="IPR012301">
    <property type="entry name" value="Malic_N_dom"/>
</dbReference>
<dbReference type="InterPro" id="IPR036291">
    <property type="entry name" value="NAD(P)-bd_dom_sf"/>
</dbReference>
<proteinExistence type="predicted"/>
<evidence type="ECO:0000259" key="3">
    <source>
        <dbReference type="SMART" id="SM01274"/>
    </source>
</evidence>
<keyword evidence="1" id="KW-0560">Oxidoreductase</keyword>
<name>A0A382Q262_9ZZZZ</name>
<protein>
    <recommendedName>
        <fullName evidence="5">Malic enzyme N-terminal domain-containing protein</fullName>
    </recommendedName>
</protein>
<dbReference type="SUPFAM" id="SSF53223">
    <property type="entry name" value="Aminoacid dehydrogenase-like, N-terminal domain"/>
    <property type="match status" value="1"/>
</dbReference>
<dbReference type="GO" id="GO:0051287">
    <property type="term" value="F:NAD binding"/>
    <property type="evidence" value="ECO:0007669"/>
    <property type="project" value="InterPro"/>
</dbReference>
<sequence length="267" mass="28560">MSERDDALEYHSQFPPGKLQVVTTKPFITQRDLSLAYSPGVAIPCLEIQKNPDTARQYTVRGNLVGVVTNGTAVLGLGNIGALAGKPVMEGKAILFKRFADVDAFDIELDTVDAEEFVRAVQLMEPTFGAINLEDIGAPACFHIEEKLCDTLSIPVFHDDQHGTAIVSGAGLLNAVELAGKSLDQVRIVYAGAGAAGLACAAFHESLGVKAENIIVCDSVGVIYRGRTERMNEYKERFVADTDKRTIEEALQGADVFMGLSGPGTVT</sequence>
<feature type="non-terminal residue" evidence="4">
    <location>
        <position position="267"/>
    </location>
</feature>
<evidence type="ECO:0000313" key="4">
    <source>
        <dbReference type="EMBL" id="SVC79018.1"/>
    </source>
</evidence>
<evidence type="ECO:0008006" key="5">
    <source>
        <dbReference type="Google" id="ProtNLM"/>
    </source>
</evidence>
<dbReference type="GO" id="GO:0016616">
    <property type="term" value="F:oxidoreductase activity, acting on the CH-OH group of donors, NAD or NADP as acceptor"/>
    <property type="evidence" value="ECO:0007669"/>
    <property type="project" value="InterPro"/>
</dbReference>
<dbReference type="Pfam" id="PF03949">
    <property type="entry name" value="Malic_M"/>
    <property type="match status" value="1"/>
</dbReference>
<dbReference type="SMART" id="SM00919">
    <property type="entry name" value="Malic_M"/>
    <property type="match status" value="1"/>
</dbReference>
<dbReference type="Gene3D" id="3.40.50.10380">
    <property type="entry name" value="Malic enzyme, N-terminal domain"/>
    <property type="match status" value="1"/>
</dbReference>
<dbReference type="Gene3D" id="3.40.50.720">
    <property type="entry name" value="NAD(P)-binding Rossmann-like Domain"/>
    <property type="match status" value="1"/>
</dbReference>
<gene>
    <name evidence="4" type="ORF">METZ01_LOCUS331872</name>
</gene>
<dbReference type="InterPro" id="IPR046346">
    <property type="entry name" value="Aminoacid_DH-like_N_sf"/>
</dbReference>
<evidence type="ECO:0000259" key="2">
    <source>
        <dbReference type="SMART" id="SM00919"/>
    </source>
</evidence>
<dbReference type="SMART" id="SM01274">
    <property type="entry name" value="malic"/>
    <property type="match status" value="1"/>
</dbReference>
<dbReference type="FunFam" id="3.40.50.10380:FF:000003">
    <property type="entry name" value="NADP-dependent malic enzyme"/>
    <property type="match status" value="1"/>
</dbReference>
<evidence type="ECO:0000256" key="1">
    <source>
        <dbReference type="ARBA" id="ARBA00023002"/>
    </source>
</evidence>
<accession>A0A382Q262</accession>